<feature type="chain" id="PRO_5011642146" evidence="1">
    <location>
        <begin position="19"/>
        <end position="193"/>
    </location>
</feature>
<dbReference type="AlphaFoldDB" id="A0A1I6BH87"/>
<organism evidence="2 3">
    <name type="scientific">Hymenobacter arizonensis</name>
    <name type="common">Siccationidurans arizonensis</name>
    <dbReference type="NCBI Taxonomy" id="1227077"/>
    <lineage>
        <taxon>Bacteria</taxon>
        <taxon>Pseudomonadati</taxon>
        <taxon>Bacteroidota</taxon>
        <taxon>Cytophagia</taxon>
        <taxon>Cytophagales</taxon>
        <taxon>Hymenobacteraceae</taxon>
        <taxon>Hymenobacter</taxon>
    </lineage>
</organism>
<protein>
    <submittedName>
        <fullName evidence="2">Uncharacterized protein</fullName>
    </submittedName>
</protein>
<keyword evidence="3" id="KW-1185">Reference proteome</keyword>
<accession>A0A1I6BH87</accession>
<reference evidence="3" key="1">
    <citation type="submission" date="2016-10" db="EMBL/GenBank/DDBJ databases">
        <authorList>
            <person name="Varghese N."/>
            <person name="Submissions S."/>
        </authorList>
    </citation>
    <scope>NUCLEOTIDE SEQUENCE [LARGE SCALE GENOMIC DNA]</scope>
    <source>
        <strain evidence="3">OR362-8,ATCC BAA-1266,JCM 13504</strain>
    </source>
</reference>
<feature type="signal peptide" evidence="1">
    <location>
        <begin position="1"/>
        <end position="18"/>
    </location>
</feature>
<evidence type="ECO:0000256" key="1">
    <source>
        <dbReference type="SAM" id="SignalP"/>
    </source>
</evidence>
<dbReference type="STRING" id="1227077.SAMN04515668_4566"/>
<keyword evidence="1" id="KW-0732">Signal</keyword>
<dbReference type="Proteomes" id="UP000199029">
    <property type="component" value="Unassembled WGS sequence"/>
</dbReference>
<evidence type="ECO:0000313" key="3">
    <source>
        <dbReference type="Proteomes" id="UP000199029"/>
    </source>
</evidence>
<gene>
    <name evidence="2" type="ORF">SAMN04515668_4566</name>
</gene>
<dbReference type="EMBL" id="FOXS01000008">
    <property type="protein sequence ID" value="SFQ80309.1"/>
    <property type="molecule type" value="Genomic_DNA"/>
</dbReference>
<name>A0A1I6BH87_HYMAR</name>
<evidence type="ECO:0000313" key="2">
    <source>
        <dbReference type="EMBL" id="SFQ80309.1"/>
    </source>
</evidence>
<sequence>MKKYVVLAALVVGMPACGLLGNECGTPGPDTYYDVQGLEAGLAQQPVGQPREIVAAGASVASRDLRLSLRLHERHYTRTPANGLVSAAYACDQVFDPGNKGSAERVDSLSITSRYAYDVRHPAGTSLADVVEREGGTPWPQPSRQAPQAPFRSAELVFRVPPAAAGSQQFRVYYRQTNGEVYTAETVALTLRP</sequence>
<proteinExistence type="predicted"/>